<dbReference type="Gene3D" id="3.30.465.10">
    <property type="match status" value="1"/>
</dbReference>
<evidence type="ECO:0000259" key="2">
    <source>
        <dbReference type="PROSITE" id="PS51387"/>
    </source>
</evidence>
<dbReference type="SUPFAM" id="SSF56176">
    <property type="entry name" value="FAD-binding/transporter-associated domain-like"/>
    <property type="match status" value="1"/>
</dbReference>
<evidence type="ECO:0000313" key="4">
    <source>
        <dbReference type="Proteomes" id="UP000617531"/>
    </source>
</evidence>
<sequence length="439" mass="49107">MTLLQPGARWRNWGRSAAASPAHVARPTSVDEVVAIVRSAAERGLPVKVVGAGHSFTDIAATQGVLVHLDGLQGVLAVDAERKRVRVAAGTRLWQLGPALREHGLALQNMGDIDRQSIAGATSTGTHGTGLRFGGLATQITAATLVTGRGEVLHVDEQHRPELLPAVRLGLGSLGILVEVELQCVESFLLRSVDHPAPFDEVLDSWHERAREADHFEFYWWPHTDLAMTQTKTRLPAETPHTPPRRLALWAERRLLENDALRAQQVVGHLIPPLVPALSRFATNVYGDGVRTGVSYEIYASPRHVRFRESEYAIPLEALPQALRDVRGLVERSGWRISFPVEVRAAAADENWMSTAYGRPSAYIAVHRYFRDNPTDYFRAFDALMRTYDGRPHWGKMHFREADDLRPAYPRFDDFLGVRDQLDPDRRFANRYLDRVLGP</sequence>
<dbReference type="GO" id="GO:0071949">
    <property type="term" value="F:FAD binding"/>
    <property type="evidence" value="ECO:0007669"/>
    <property type="project" value="InterPro"/>
</dbReference>
<dbReference type="InterPro" id="IPR006094">
    <property type="entry name" value="Oxid_FAD_bind_N"/>
</dbReference>
<reference evidence="3" key="2">
    <citation type="submission" date="2020-09" db="EMBL/GenBank/DDBJ databases">
        <authorList>
            <person name="Sun Q."/>
            <person name="Zhou Y."/>
        </authorList>
    </citation>
    <scope>NUCLEOTIDE SEQUENCE</scope>
    <source>
        <strain evidence="3">CGMCC 1.16548</strain>
    </source>
</reference>
<protein>
    <submittedName>
        <fullName evidence="3">FAD-linked oxidoreductase</fullName>
    </submittedName>
</protein>
<dbReference type="InterPro" id="IPR016167">
    <property type="entry name" value="FAD-bd_PCMH_sub1"/>
</dbReference>
<dbReference type="EMBL" id="BNAI01000003">
    <property type="protein sequence ID" value="GHF18642.1"/>
    <property type="molecule type" value="Genomic_DNA"/>
</dbReference>
<feature type="domain" description="FAD-binding PCMH-type" evidence="2">
    <location>
        <begin position="17"/>
        <end position="187"/>
    </location>
</feature>
<accession>A0A8J3GRK6</accession>
<gene>
    <name evidence="3" type="ORF">GCM10011600_19480</name>
</gene>
<dbReference type="PIRSF" id="PIRSF000136">
    <property type="entry name" value="LGO_GLO"/>
    <property type="match status" value="1"/>
</dbReference>
<name>A0A8J3GRK6_9MICO</name>
<dbReference type="Proteomes" id="UP000617531">
    <property type="component" value="Unassembled WGS sequence"/>
</dbReference>
<evidence type="ECO:0000313" key="3">
    <source>
        <dbReference type="EMBL" id="GHF18642.1"/>
    </source>
</evidence>
<dbReference type="Gene3D" id="3.30.43.10">
    <property type="entry name" value="Uridine Diphospho-n-acetylenolpyruvylglucosamine Reductase, domain 2"/>
    <property type="match status" value="1"/>
</dbReference>
<dbReference type="AlphaFoldDB" id="A0A8J3GRK6"/>
<dbReference type="InterPro" id="IPR036318">
    <property type="entry name" value="FAD-bd_PCMH-like_sf"/>
</dbReference>
<keyword evidence="4" id="KW-1185">Reference proteome</keyword>
<proteinExistence type="predicted"/>
<dbReference type="InterPro" id="IPR007173">
    <property type="entry name" value="ALO_C"/>
</dbReference>
<dbReference type="InterPro" id="IPR010031">
    <property type="entry name" value="FAD_lactone_oxidase-like"/>
</dbReference>
<dbReference type="Gene3D" id="3.30.70.2520">
    <property type="match status" value="1"/>
</dbReference>
<dbReference type="InterPro" id="IPR016166">
    <property type="entry name" value="FAD-bd_PCMH"/>
</dbReference>
<dbReference type="PANTHER" id="PTHR43762:SF1">
    <property type="entry name" value="D-ARABINONO-1,4-LACTONE OXIDASE"/>
    <property type="match status" value="1"/>
</dbReference>
<evidence type="ECO:0000256" key="1">
    <source>
        <dbReference type="ARBA" id="ARBA00023002"/>
    </source>
</evidence>
<dbReference type="InterPro" id="IPR016171">
    <property type="entry name" value="Vanillyl_alc_oxidase_C-sub2"/>
</dbReference>
<dbReference type="GO" id="GO:0016020">
    <property type="term" value="C:membrane"/>
    <property type="evidence" value="ECO:0007669"/>
    <property type="project" value="InterPro"/>
</dbReference>
<dbReference type="Pfam" id="PF04030">
    <property type="entry name" value="ALO"/>
    <property type="match status" value="1"/>
</dbReference>
<dbReference type="InterPro" id="IPR016169">
    <property type="entry name" value="FAD-bd_PCMH_sub2"/>
</dbReference>
<organism evidence="3 4">
    <name type="scientific">Pseudolysinimonas yzui</name>
    <dbReference type="NCBI Taxonomy" id="2708254"/>
    <lineage>
        <taxon>Bacteria</taxon>
        <taxon>Bacillati</taxon>
        <taxon>Actinomycetota</taxon>
        <taxon>Actinomycetes</taxon>
        <taxon>Micrococcales</taxon>
        <taxon>Microbacteriaceae</taxon>
        <taxon>Pseudolysinimonas</taxon>
    </lineage>
</organism>
<comment type="caution">
    <text evidence="3">The sequence shown here is derived from an EMBL/GenBank/DDBJ whole genome shotgun (WGS) entry which is preliminary data.</text>
</comment>
<dbReference type="PROSITE" id="PS51387">
    <property type="entry name" value="FAD_PCMH"/>
    <property type="match status" value="1"/>
</dbReference>
<keyword evidence="1" id="KW-0560">Oxidoreductase</keyword>
<dbReference type="Gene3D" id="1.10.45.10">
    <property type="entry name" value="Vanillyl-alcohol Oxidase, Chain A, domain 4"/>
    <property type="match status" value="1"/>
</dbReference>
<reference evidence="3" key="1">
    <citation type="journal article" date="2014" name="Int. J. Syst. Evol. Microbiol.">
        <title>Complete genome sequence of Corynebacterium casei LMG S-19264T (=DSM 44701T), isolated from a smear-ripened cheese.</title>
        <authorList>
            <consortium name="US DOE Joint Genome Institute (JGI-PGF)"/>
            <person name="Walter F."/>
            <person name="Albersmeier A."/>
            <person name="Kalinowski J."/>
            <person name="Ruckert C."/>
        </authorList>
    </citation>
    <scope>NUCLEOTIDE SEQUENCE</scope>
    <source>
        <strain evidence="3">CGMCC 1.16548</strain>
    </source>
</reference>
<dbReference type="GO" id="GO:0003885">
    <property type="term" value="F:D-arabinono-1,4-lactone oxidase activity"/>
    <property type="evidence" value="ECO:0007669"/>
    <property type="project" value="InterPro"/>
</dbReference>
<dbReference type="NCBIfam" id="TIGR01679">
    <property type="entry name" value="bact_FAD_ox"/>
    <property type="match status" value="1"/>
</dbReference>
<dbReference type="PANTHER" id="PTHR43762">
    <property type="entry name" value="L-GULONOLACTONE OXIDASE"/>
    <property type="match status" value="1"/>
</dbReference>
<dbReference type="Pfam" id="PF01565">
    <property type="entry name" value="FAD_binding_4"/>
    <property type="match status" value="1"/>
</dbReference>
<dbReference type="RefSeq" id="WP_191283288.1">
    <property type="nucleotide sequence ID" value="NZ_BNAI01000003.1"/>
</dbReference>